<dbReference type="RefSeq" id="WP_132691610.1">
    <property type="nucleotide sequence ID" value="NZ_SKBU01000017.1"/>
</dbReference>
<evidence type="ECO:0000313" key="3">
    <source>
        <dbReference type="Proteomes" id="UP000295244"/>
    </source>
</evidence>
<dbReference type="AlphaFoldDB" id="A0A4R1BG73"/>
<reference evidence="2 3" key="1">
    <citation type="submission" date="2019-03" db="EMBL/GenBank/DDBJ databases">
        <title>Whole genome sequence of a novel Rubrobacter taiwanensis strain, isolated from Yellowstone National Park.</title>
        <authorList>
            <person name="Freed S."/>
            <person name="Ramaley R.F."/>
            <person name="Kyndt J.A."/>
        </authorList>
    </citation>
    <scope>NUCLEOTIDE SEQUENCE [LARGE SCALE GENOMIC DNA]</scope>
    <source>
        <strain evidence="2 3">Yellowstone</strain>
    </source>
</reference>
<comment type="caution">
    <text evidence="2">The sequence shown here is derived from an EMBL/GenBank/DDBJ whole genome shotgun (WGS) entry which is preliminary data.</text>
</comment>
<organism evidence="2 3">
    <name type="scientific">Rubrobacter taiwanensis</name>
    <dbReference type="NCBI Taxonomy" id="185139"/>
    <lineage>
        <taxon>Bacteria</taxon>
        <taxon>Bacillati</taxon>
        <taxon>Actinomycetota</taxon>
        <taxon>Rubrobacteria</taxon>
        <taxon>Rubrobacterales</taxon>
        <taxon>Rubrobacteraceae</taxon>
        <taxon>Rubrobacter</taxon>
    </lineage>
</organism>
<feature type="compositionally biased region" description="Basic and acidic residues" evidence="1">
    <location>
        <begin position="149"/>
        <end position="167"/>
    </location>
</feature>
<dbReference type="Proteomes" id="UP000295244">
    <property type="component" value="Unassembled WGS sequence"/>
</dbReference>
<accession>A0A4R1BG73</accession>
<dbReference type="EMBL" id="SKBU01000017">
    <property type="protein sequence ID" value="TCJ16216.1"/>
    <property type="molecule type" value="Genomic_DNA"/>
</dbReference>
<evidence type="ECO:0000313" key="2">
    <source>
        <dbReference type="EMBL" id="TCJ16216.1"/>
    </source>
</evidence>
<name>A0A4R1BG73_9ACTN</name>
<evidence type="ECO:0000256" key="1">
    <source>
        <dbReference type="SAM" id="MobiDB-lite"/>
    </source>
</evidence>
<dbReference type="OrthoDB" id="9553687at2"/>
<gene>
    <name evidence="2" type="ORF">E0L93_10310</name>
</gene>
<sequence length="167" mass="17512">MAAGSIEGRDGGFAGRDEGKVSAGHPVLVHHVVARHGDEGLEVLRVPMGARGEALPVFSAGWAARGYLFAEAPGGGWYARACTPDELISLLAGPGADVGWVALDPRPGRSGVEAPNVMPRENFVDYLLSSRAVALLRRSDSGIIGATLRGDDSTGRRRRASGDAQRR</sequence>
<keyword evidence="3" id="KW-1185">Reference proteome</keyword>
<proteinExistence type="predicted"/>
<feature type="region of interest" description="Disordered" evidence="1">
    <location>
        <begin position="147"/>
        <end position="167"/>
    </location>
</feature>
<protein>
    <submittedName>
        <fullName evidence="2">Uncharacterized protein</fullName>
    </submittedName>
</protein>